<dbReference type="Proteomes" id="UP000789831">
    <property type="component" value="Unassembled WGS sequence"/>
</dbReference>
<gene>
    <name evidence="1" type="ORF">AGERDE_LOCUS1501</name>
</gene>
<evidence type="ECO:0000313" key="1">
    <source>
        <dbReference type="EMBL" id="CAG8447321.1"/>
    </source>
</evidence>
<evidence type="ECO:0000313" key="2">
    <source>
        <dbReference type="Proteomes" id="UP000789831"/>
    </source>
</evidence>
<organism evidence="1 2">
    <name type="scientific">Ambispora gerdemannii</name>
    <dbReference type="NCBI Taxonomy" id="144530"/>
    <lineage>
        <taxon>Eukaryota</taxon>
        <taxon>Fungi</taxon>
        <taxon>Fungi incertae sedis</taxon>
        <taxon>Mucoromycota</taxon>
        <taxon>Glomeromycotina</taxon>
        <taxon>Glomeromycetes</taxon>
        <taxon>Archaeosporales</taxon>
        <taxon>Ambisporaceae</taxon>
        <taxon>Ambispora</taxon>
    </lineage>
</organism>
<sequence>MNQNLNQSMNQNLNQTLCCRIGLIPSFSEYENTNNVALSNYGVSNGLK</sequence>
<accession>A0A9N8YP97</accession>
<name>A0A9N8YP97_9GLOM</name>
<reference evidence="1" key="1">
    <citation type="submission" date="2021-06" db="EMBL/GenBank/DDBJ databases">
        <authorList>
            <person name="Kallberg Y."/>
            <person name="Tangrot J."/>
            <person name="Rosling A."/>
        </authorList>
    </citation>
    <scope>NUCLEOTIDE SEQUENCE</scope>
    <source>
        <strain evidence="1">MT106</strain>
    </source>
</reference>
<proteinExistence type="predicted"/>
<comment type="caution">
    <text evidence="1">The sequence shown here is derived from an EMBL/GenBank/DDBJ whole genome shotgun (WGS) entry which is preliminary data.</text>
</comment>
<dbReference type="AlphaFoldDB" id="A0A9N8YP97"/>
<dbReference type="EMBL" id="CAJVPL010000104">
    <property type="protein sequence ID" value="CAG8447321.1"/>
    <property type="molecule type" value="Genomic_DNA"/>
</dbReference>
<keyword evidence="2" id="KW-1185">Reference proteome</keyword>
<protein>
    <submittedName>
        <fullName evidence="1">2472_t:CDS:1</fullName>
    </submittedName>
</protein>